<dbReference type="Proteomes" id="UP000436047">
    <property type="component" value="Unassembled WGS sequence"/>
</dbReference>
<dbReference type="PROSITE" id="PS00211">
    <property type="entry name" value="ABC_TRANSPORTER_1"/>
    <property type="match status" value="1"/>
</dbReference>
<keyword evidence="5" id="KW-1185">Reference proteome</keyword>
<evidence type="ECO:0000256" key="1">
    <source>
        <dbReference type="ARBA" id="ARBA00022741"/>
    </source>
</evidence>
<comment type="caution">
    <text evidence="4">The sequence shown here is derived from an EMBL/GenBank/DDBJ whole genome shotgun (WGS) entry which is preliminary data.</text>
</comment>
<evidence type="ECO:0000313" key="4">
    <source>
        <dbReference type="EMBL" id="MSS87536.1"/>
    </source>
</evidence>
<dbReference type="CDD" id="cd03228">
    <property type="entry name" value="ABCC_MRP_Like"/>
    <property type="match status" value="1"/>
</dbReference>
<keyword evidence="1" id="KW-0547">Nucleotide-binding</keyword>
<dbReference type="InterPro" id="IPR003439">
    <property type="entry name" value="ABC_transporter-like_ATP-bd"/>
</dbReference>
<dbReference type="InterPro" id="IPR039421">
    <property type="entry name" value="Type_1_exporter"/>
</dbReference>
<dbReference type="PANTHER" id="PTHR43394:SF1">
    <property type="entry name" value="ATP-BINDING CASSETTE SUB-FAMILY B MEMBER 10, MITOCHONDRIAL"/>
    <property type="match status" value="1"/>
</dbReference>
<dbReference type="InterPro" id="IPR003593">
    <property type="entry name" value="AAA+_ATPase"/>
</dbReference>
<protein>
    <submittedName>
        <fullName evidence="4">ATP-binding cassette domain-containing protein</fullName>
    </submittedName>
</protein>
<sequence>MPGSDNEYEIEFRDVSFQYPGSDTCALRHINLKFRVGERLAVVGMNGSGKTTFIKLLCHLYDPTEGEILLNGIDIRKYDYEEYMKIFSVEACLDAAGFVNRRTSMPDGLKTCLYKDFEENGVEISGGEAQKIALARALYKDAPFIVLDEPTAALDPIAESEIYSKFNDIVGNRTAIYISHRLSSCRFCDEIAVFENGQIVQLGSHEELAADTGGKYHELWNAQAQYYNN</sequence>
<evidence type="ECO:0000259" key="3">
    <source>
        <dbReference type="PROSITE" id="PS50893"/>
    </source>
</evidence>
<dbReference type="SUPFAM" id="SSF52540">
    <property type="entry name" value="P-loop containing nucleoside triphosphate hydrolases"/>
    <property type="match status" value="1"/>
</dbReference>
<evidence type="ECO:0000313" key="5">
    <source>
        <dbReference type="Proteomes" id="UP000436047"/>
    </source>
</evidence>
<dbReference type="GO" id="GO:0005524">
    <property type="term" value="F:ATP binding"/>
    <property type="evidence" value="ECO:0007669"/>
    <property type="project" value="UniProtKB-KW"/>
</dbReference>
<feature type="domain" description="ABC transporter" evidence="3">
    <location>
        <begin position="10"/>
        <end position="221"/>
    </location>
</feature>
<dbReference type="Gene3D" id="3.40.50.300">
    <property type="entry name" value="P-loop containing nucleotide triphosphate hydrolases"/>
    <property type="match status" value="2"/>
</dbReference>
<gene>
    <name evidence="4" type="ORF">FYJ45_04035</name>
</gene>
<dbReference type="Pfam" id="PF00005">
    <property type="entry name" value="ABC_tran"/>
    <property type="match status" value="1"/>
</dbReference>
<dbReference type="GO" id="GO:0016887">
    <property type="term" value="F:ATP hydrolysis activity"/>
    <property type="evidence" value="ECO:0007669"/>
    <property type="project" value="InterPro"/>
</dbReference>
<evidence type="ECO:0000256" key="2">
    <source>
        <dbReference type="ARBA" id="ARBA00022840"/>
    </source>
</evidence>
<name>A0A6N7VWX0_9FIRM</name>
<dbReference type="PROSITE" id="PS50893">
    <property type="entry name" value="ABC_TRANSPORTER_2"/>
    <property type="match status" value="1"/>
</dbReference>
<accession>A0A6N7VWX0</accession>
<organism evidence="4 5">
    <name type="scientific">Eisenbergiella porci</name>
    <dbReference type="NCBI Taxonomy" id="2652274"/>
    <lineage>
        <taxon>Bacteria</taxon>
        <taxon>Bacillati</taxon>
        <taxon>Bacillota</taxon>
        <taxon>Clostridia</taxon>
        <taxon>Lachnospirales</taxon>
        <taxon>Lachnospiraceae</taxon>
        <taxon>Eisenbergiella</taxon>
    </lineage>
</organism>
<dbReference type="AlphaFoldDB" id="A0A6N7VWX0"/>
<reference evidence="4 5" key="1">
    <citation type="submission" date="2019-08" db="EMBL/GenBank/DDBJ databases">
        <title>In-depth cultivation of the pig gut microbiome towards novel bacterial diversity and tailored functional studies.</title>
        <authorList>
            <person name="Wylensek D."/>
            <person name="Hitch T.C.A."/>
            <person name="Clavel T."/>
        </authorList>
    </citation>
    <scope>NUCLEOTIDE SEQUENCE [LARGE SCALE GENOMIC DNA]</scope>
    <source>
        <strain evidence="4 5">WCA-389-WT-23B</strain>
    </source>
</reference>
<keyword evidence="2 4" id="KW-0067">ATP-binding</keyword>
<dbReference type="PANTHER" id="PTHR43394">
    <property type="entry name" value="ATP-DEPENDENT PERMEASE MDL1, MITOCHONDRIAL"/>
    <property type="match status" value="1"/>
</dbReference>
<dbReference type="EMBL" id="VUMI01000004">
    <property type="protein sequence ID" value="MSS87536.1"/>
    <property type="molecule type" value="Genomic_DNA"/>
</dbReference>
<dbReference type="InterPro" id="IPR017871">
    <property type="entry name" value="ABC_transporter-like_CS"/>
</dbReference>
<proteinExistence type="predicted"/>
<dbReference type="SMART" id="SM00382">
    <property type="entry name" value="AAA"/>
    <property type="match status" value="1"/>
</dbReference>
<dbReference type="GO" id="GO:0015421">
    <property type="term" value="F:ABC-type oligopeptide transporter activity"/>
    <property type="evidence" value="ECO:0007669"/>
    <property type="project" value="TreeGrafter"/>
</dbReference>
<dbReference type="InterPro" id="IPR027417">
    <property type="entry name" value="P-loop_NTPase"/>
</dbReference>